<dbReference type="EMBL" id="JAAVJR010000831">
    <property type="protein sequence ID" value="NJW55122.1"/>
    <property type="molecule type" value="Genomic_DNA"/>
</dbReference>
<keyword evidence="2" id="KW-1185">Reference proteome</keyword>
<evidence type="ECO:0000313" key="1">
    <source>
        <dbReference type="EMBL" id="NJW55122.1"/>
    </source>
</evidence>
<feature type="non-terminal residue" evidence="1">
    <location>
        <position position="58"/>
    </location>
</feature>
<comment type="caution">
    <text evidence="1">The sequence shown here is derived from an EMBL/GenBank/DDBJ whole genome shotgun (WGS) entry which is preliminary data.</text>
</comment>
<organism evidence="1 2">
    <name type="scientific">Salinimicrobium oceani</name>
    <dbReference type="NCBI Taxonomy" id="2722702"/>
    <lineage>
        <taxon>Bacteria</taxon>
        <taxon>Pseudomonadati</taxon>
        <taxon>Bacteroidota</taxon>
        <taxon>Flavobacteriia</taxon>
        <taxon>Flavobacteriales</taxon>
        <taxon>Flavobacteriaceae</taxon>
        <taxon>Salinimicrobium</taxon>
    </lineage>
</organism>
<accession>A0ABX1D3U4</accession>
<evidence type="ECO:0000313" key="2">
    <source>
        <dbReference type="Proteomes" id="UP000703674"/>
    </source>
</evidence>
<name>A0ABX1D3U4_9FLAO</name>
<gene>
    <name evidence="1" type="ORF">HC175_19605</name>
</gene>
<proteinExistence type="predicted"/>
<protein>
    <submittedName>
        <fullName evidence="1">Uncharacterized protein</fullName>
    </submittedName>
</protein>
<dbReference type="Proteomes" id="UP000703674">
    <property type="component" value="Unassembled WGS sequence"/>
</dbReference>
<reference evidence="1 2" key="1">
    <citation type="submission" date="2020-03" db="EMBL/GenBank/DDBJ databases">
        <title>Salinimicrobium sp. nov, isolated from SCS.</title>
        <authorList>
            <person name="Cao W.R."/>
        </authorList>
    </citation>
    <scope>NUCLEOTIDE SEQUENCE [LARGE SCALE GENOMIC DNA]</scope>
    <source>
        <strain evidence="2">J15B91</strain>
    </source>
</reference>
<sequence>MKKLLPFIIFLSPLIAISQNNYQGTFWRANMVDTYESIKFLKDGKFEYKKGGDLGDPE</sequence>